<dbReference type="CDD" id="cd02042">
    <property type="entry name" value="ParAB_family"/>
    <property type="match status" value="1"/>
</dbReference>
<evidence type="ECO:0000259" key="1">
    <source>
        <dbReference type="Pfam" id="PF13614"/>
    </source>
</evidence>
<dbReference type="InterPro" id="IPR025669">
    <property type="entry name" value="AAA_dom"/>
</dbReference>
<reference evidence="3" key="1">
    <citation type="submission" date="2020-01" db="EMBL/GenBank/DDBJ databases">
        <title>Sphingomonas sp. strain CSW-10.</title>
        <authorList>
            <person name="Chen W.-M."/>
        </authorList>
    </citation>
    <scope>NUCLEOTIDE SEQUENCE [LARGE SCALE GENOMIC DNA]</scope>
    <source>
        <strain evidence="3">FSY-8</strain>
    </source>
</reference>
<gene>
    <name evidence="2" type="ORF">GTZ99_02240</name>
</gene>
<comment type="caution">
    <text evidence="2">The sequence shown here is derived from an EMBL/GenBank/DDBJ whole genome shotgun (WGS) entry which is preliminary data.</text>
</comment>
<dbReference type="EMBL" id="JAAAPO010000001">
    <property type="protein sequence ID" value="NBC35372.1"/>
    <property type="molecule type" value="Genomic_DNA"/>
</dbReference>
<accession>A0ABW9XA33</accession>
<name>A0ABW9XA33_9SPHN</name>
<dbReference type="Gene3D" id="3.40.50.300">
    <property type="entry name" value="P-loop containing nucleotide triphosphate hydrolases"/>
    <property type="match status" value="1"/>
</dbReference>
<dbReference type="InterPro" id="IPR050678">
    <property type="entry name" value="DNA_Partitioning_ATPase"/>
</dbReference>
<evidence type="ECO:0000313" key="2">
    <source>
        <dbReference type="EMBL" id="NBC35372.1"/>
    </source>
</evidence>
<proteinExistence type="predicted"/>
<dbReference type="SUPFAM" id="SSF52540">
    <property type="entry name" value="P-loop containing nucleoside triphosphate hydrolases"/>
    <property type="match status" value="1"/>
</dbReference>
<protein>
    <submittedName>
        <fullName evidence="2">AAA family ATPase</fullName>
    </submittedName>
</protein>
<organism evidence="2 3">
    <name type="scientific">Novosphingobium ovatum</name>
    <dbReference type="NCBI Taxonomy" id="1908523"/>
    <lineage>
        <taxon>Bacteria</taxon>
        <taxon>Pseudomonadati</taxon>
        <taxon>Pseudomonadota</taxon>
        <taxon>Alphaproteobacteria</taxon>
        <taxon>Sphingomonadales</taxon>
        <taxon>Sphingomonadaceae</taxon>
        <taxon>Novosphingobium</taxon>
    </lineage>
</organism>
<dbReference type="RefSeq" id="WP_161716642.1">
    <property type="nucleotide sequence ID" value="NZ_JAAAPO010000001.1"/>
</dbReference>
<sequence>MSVIAVYSTKGGVGKTTLSVDLAWRSAVLGGHKTLLWDLDVQGGAGYLLGEDEQPRLRAAGVFHREGRPDQLICETAYPNLSLLSADDSLRSLQLHLARIGQKRRLANLTNMLRGRYSRIILDCPPLLGEVSDQIIAAADVLIVPLPVSPLSFRALDTLRRELKREHGRHPPLLPVLSMYDGRRKAHRDLREGEMAPYPAIPWSSAIEQTAFRRAPIGTFAPHAEPAQALDRLWRVIEAKVQGARAA</sequence>
<dbReference type="PANTHER" id="PTHR13696:SF99">
    <property type="entry name" value="COBYRINIC ACID AC-DIAMIDE SYNTHASE"/>
    <property type="match status" value="1"/>
</dbReference>
<dbReference type="Proteomes" id="UP000753724">
    <property type="component" value="Unassembled WGS sequence"/>
</dbReference>
<feature type="domain" description="AAA" evidence="1">
    <location>
        <begin position="1"/>
        <end position="164"/>
    </location>
</feature>
<dbReference type="PANTHER" id="PTHR13696">
    <property type="entry name" value="P-LOOP CONTAINING NUCLEOSIDE TRIPHOSPHATE HYDROLASE"/>
    <property type="match status" value="1"/>
</dbReference>
<evidence type="ECO:0000313" key="3">
    <source>
        <dbReference type="Proteomes" id="UP000753724"/>
    </source>
</evidence>
<dbReference type="Pfam" id="PF13614">
    <property type="entry name" value="AAA_31"/>
    <property type="match status" value="1"/>
</dbReference>
<dbReference type="InterPro" id="IPR027417">
    <property type="entry name" value="P-loop_NTPase"/>
</dbReference>
<keyword evidence="3" id="KW-1185">Reference proteome</keyword>